<keyword evidence="6" id="KW-1185">Reference proteome</keyword>
<dbReference type="SMART" id="SM00342">
    <property type="entry name" value="HTH_ARAC"/>
    <property type="match status" value="1"/>
</dbReference>
<dbReference type="PROSITE" id="PS01124">
    <property type="entry name" value="HTH_ARAC_FAMILY_2"/>
    <property type="match status" value="1"/>
</dbReference>
<organism evidence="5 6">
    <name type="scientific">Marinobacter halodurans</name>
    <dbReference type="NCBI Taxonomy" id="2528979"/>
    <lineage>
        <taxon>Bacteria</taxon>
        <taxon>Pseudomonadati</taxon>
        <taxon>Pseudomonadota</taxon>
        <taxon>Gammaproteobacteria</taxon>
        <taxon>Pseudomonadales</taxon>
        <taxon>Marinobacteraceae</taxon>
        <taxon>Marinobacter</taxon>
    </lineage>
</organism>
<dbReference type="Pfam" id="PF12833">
    <property type="entry name" value="HTH_18"/>
    <property type="match status" value="1"/>
</dbReference>
<proteinExistence type="predicted"/>
<dbReference type="InterPro" id="IPR050204">
    <property type="entry name" value="AraC_XylS_family_regulators"/>
</dbReference>
<evidence type="ECO:0000313" key="5">
    <source>
        <dbReference type="EMBL" id="TBW57634.1"/>
    </source>
</evidence>
<dbReference type="PANTHER" id="PTHR46796">
    <property type="entry name" value="HTH-TYPE TRANSCRIPTIONAL ACTIVATOR RHAS-RELATED"/>
    <property type="match status" value="1"/>
</dbReference>
<keyword evidence="1" id="KW-0805">Transcription regulation</keyword>
<name>A0ABY1ZQM5_9GAMM</name>
<dbReference type="PANTHER" id="PTHR46796:SF2">
    <property type="entry name" value="TRANSCRIPTIONAL REGULATORY PROTEIN"/>
    <property type="match status" value="1"/>
</dbReference>
<sequence>MSISGAAAGPALYVWRHRVMYVGPSYEARSRKYGSAALVAGLDAPLTFNLPGGGQVKTPLALLPPQLPTFFGAHQSRIAVLFLDMFRQDYFKLADCFPSEEESIRTGLEREESVCALFRAIADKGLAGAGGPSALFSLLGLPANPLAGAGESMDPRILQAIKLMTEASPQCLGTSELASRLHLSIPRVIQLFRDQLGMSFGAFQRWYRLHLVTLAVSTGQTLTDAAQTAGFVDLAHYDNLFKRTFGVAPSIFLSSRARVEVDASLLPPEHQPAQSRPSMVPG</sequence>
<evidence type="ECO:0000313" key="6">
    <source>
        <dbReference type="Proteomes" id="UP000313645"/>
    </source>
</evidence>
<dbReference type="RefSeq" id="WP_131480124.1">
    <property type="nucleotide sequence ID" value="NZ_SJDL01000007.1"/>
</dbReference>
<reference evidence="5 6" key="1">
    <citation type="submission" date="2019-02" db="EMBL/GenBank/DDBJ databases">
        <title>Marinobacter halodurans sp. nov., a marine bacterium isolated from sea tidal flat.</title>
        <authorList>
            <person name="Yoo Y."/>
            <person name="Lee D.W."/>
            <person name="Kim B.S."/>
            <person name="Kim J.-J."/>
        </authorList>
    </citation>
    <scope>NUCLEOTIDE SEQUENCE [LARGE SCALE GENOMIC DNA]</scope>
    <source>
        <strain evidence="5 6">YJ-S3-2</strain>
    </source>
</reference>
<evidence type="ECO:0000259" key="4">
    <source>
        <dbReference type="PROSITE" id="PS01124"/>
    </source>
</evidence>
<comment type="caution">
    <text evidence="5">The sequence shown here is derived from an EMBL/GenBank/DDBJ whole genome shotgun (WGS) entry which is preliminary data.</text>
</comment>
<dbReference type="PROSITE" id="PS00041">
    <property type="entry name" value="HTH_ARAC_FAMILY_1"/>
    <property type="match status" value="1"/>
</dbReference>
<evidence type="ECO:0000256" key="1">
    <source>
        <dbReference type="ARBA" id="ARBA00023015"/>
    </source>
</evidence>
<dbReference type="EMBL" id="SJDL01000007">
    <property type="protein sequence ID" value="TBW57634.1"/>
    <property type="molecule type" value="Genomic_DNA"/>
</dbReference>
<protein>
    <submittedName>
        <fullName evidence="5">AraC family transcriptional regulator</fullName>
    </submittedName>
</protein>
<dbReference type="Gene3D" id="1.10.10.60">
    <property type="entry name" value="Homeodomain-like"/>
    <property type="match status" value="1"/>
</dbReference>
<gene>
    <name evidence="5" type="ORF">EZI54_06225</name>
</gene>
<dbReference type="InterPro" id="IPR018060">
    <property type="entry name" value="HTH_AraC"/>
</dbReference>
<dbReference type="InterPro" id="IPR018062">
    <property type="entry name" value="HTH_AraC-typ_CS"/>
</dbReference>
<dbReference type="Proteomes" id="UP000313645">
    <property type="component" value="Unassembled WGS sequence"/>
</dbReference>
<feature type="domain" description="HTH araC/xylS-type" evidence="4">
    <location>
        <begin position="155"/>
        <end position="255"/>
    </location>
</feature>
<evidence type="ECO:0000256" key="2">
    <source>
        <dbReference type="ARBA" id="ARBA00023125"/>
    </source>
</evidence>
<accession>A0ABY1ZQM5</accession>
<evidence type="ECO:0000256" key="3">
    <source>
        <dbReference type="ARBA" id="ARBA00023163"/>
    </source>
</evidence>
<keyword evidence="3" id="KW-0804">Transcription</keyword>
<keyword evidence="2" id="KW-0238">DNA-binding</keyword>